<evidence type="ECO:0000256" key="4">
    <source>
        <dbReference type="ARBA" id="ARBA00023180"/>
    </source>
</evidence>
<comment type="similarity">
    <text evidence="1">Belongs to the sulfatase family.</text>
</comment>
<dbReference type="PROSITE" id="PS00149">
    <property type="entry name" value="SULFATASE_2"/>
    <property type="match status" value="1"/>
</dbReference>
<evidence type="ECO:0000313" key="7">
    <source>
        <dbReference type="EMBL" id="CAB4346188.1"/>
    </source>
</evidence>
<dbReference type="SUPFAM" id="SSF53649">
    <property type="entry name" value="Alkaline phosphatase-like"/>
    <property type="match status" value="1"/>
</dbReference>
<dbReference type="AlphaFoldDB" id="A0A6J5ZXB5"/>
<keyword evidence="4" id="KW-0325">Glycoprotein</keyword>
<evidence type="ECO:0000259" key="6">
    <source>
        <dbReference type="Pfam" id="PF00884"/>
    </source>
</evidence>
<evidence type="ECO:0000256" key="5">
    <source>
        <dbReference type="SAM" id="MobiDB-lite"/>
    </source>
</evidence>
<accession>A0A6J5ZXB5</accession>
<evidence type="ECO:0000256" key="3">
    <source>
        <dbReference type="ARBA" id="ARBA00022801"/>
    </source>
</evidence>
<dbReference type="InterPro" id="IPR024607">
    <property type="entry name" value="Sulfatase_CS"/>
</dbReference>
<gene>
    <name evidence="7" type="ORF">UFOPK3522_01283</name>
</gene>
<protein>
    <submittedName>
        <fullName evidence="7">Unannotated protein</fullName>
    </submittedName>
</protein>
<evidence type="ECO:0000256" key="1">
    <source>
        <dbReference type="ARBA" id="ARBA00008779"/>
    </source>
</evidence>
<dbReference type="Pfam" id="PF00884">
    <property type="entry name" value="Sulfatase"/>
    <property type="match status" value="1"/>
</dbReference>
<keyword evidence="3" id="KW-0378">Hydrolase</keyword>
<organism evidence="7">
    <name type="scientific">freshwater metagenome</name>
    <dbReference type="NCBI Taxonomy" id="449393"/>
    <lineage>
        <taxon>unclassified sequences</taxon>
        <taxon>metagenomes</taxon>
        <taxon>ecological metagenomes</taxon>
    </lineage>
</organism>
<reference evidence="7" key="1">
    <citation type="submission" date="2020-05" db="EMBL/GenBank/DDBJ databases">
        <authorList>
            <person name="Chiriac C."/>
            <person name="Salcher M."/>
            <person name="Ghai R."/>
            <person name="Kavagutti S V."/>
        </authorList>
    </citation>
    <scope>NUCLEOTIDE SEQUENCE</scope>
</reference>
<feature type="compositionally biased region" description="Basic and acidic residues" evidence="5">
    <location>
        <begin position="276"/>
        <end position="290"/>
    </location>
</feature>
<dbReference type="GO" id="GO:0016787">
    <property type="term" value="F:hydrolase activity"/>
    <property type="evidence" value="ECO:0007669"/>
    <property type="project" value="UniProtKB-KW"/>
</dbReference>
<dbReference type="EMBL" id="CAESAO010000129">
    <property type="protein sequence ID" value="CAB4346188.1"/>
    <property type="molecule type" value="Genomic_DNA"/>
</dbReference>
<dbReference type="CDD" id="cd16147">
    <property type="entry name" value="G6S"/>
    <property type="match status" value="1"/>
</dbReference>
<dbReference type="InterPro" id="IPR017850">
    <property type="entry name" value="Alkaline_phosphatase_core_sf"/>
</dbReference>
<feature type="compositionally biased region" description="Polar residues" evidence="5">
    <location>
        <begin position="300"/>
        <end position="309"/>
    </location>
</feature>
<dbReference type="Gene3D" id="3.40.720.10">
    <property type="entry name" value="Alkaline Phosphatase, subunit A"/>
    <property type="match status" value="1"/>
</dbReference>
<dbReference type="PROSITE" id="PS00523">
    <property type="entry name" value="SULFATASE_1"/>
    <property type="match status" value="1"/>
</dbReference>
<evidence type="ECO:0000256" key="2">
    <source>
        <dbReference type="ARBA" id="ARBA00022729"/>
    </source>
</evidence>
<keyword evidence="2" id="KW-0732">Signal</keyword>
<sequence>MRKFPILALVALSCSAVAVAPAEARKVGAGKGNQPNIVVIMTDDQAAADLVHMPNVKKLLADRGTTFSDAVDSFPLCCPARATFITGQYAHNHKVVGNFYPHGWYGMKDRGNILPAWLQKSGYRTGMVGKWLNGYGALTGKGEKPKGFDVWRGLLDLSSYDYFNFVMSLDGKGEKTWGDSAFAHKLVDFANIQVIDKPEPVILEIVKKLRAVFGPPPYSDFGSENANDYSVDVTGDVFAGLLDKEKSEKKPFFMWWSPAAAHREDVASSPSLLGRKGADPRPAPRYEAKSKSYTLPRPPNFNQGESSFSKLPANMTTHLPVLSDDAIAQLQLDYEGRVGSLLAVDDHVAKIVAKLKATGQYNNTTIIFTSDNGWLQGEHRVPGDKFLPYEESLRVPFIVAGPGVPKGRKIKGQVSNVDFAATILDLAKAKAGRTLDGVSLLPTANNPAKRPDRAISIEAPEPLFASSSIPSNRWDQAYKGVRTDAWKYVVYKVSRGEELYDLKADPFEINNLAADPAYAAIKAKMIGKLAKLNSCAGAGCRSVPAG</sequence>
<feature type="domain" description="Sulfatase N-terminal" evidence="6">
    <location>
        <begin position="35"/>
        <end position="428"/>
    </location>
</feature>
<dbReference type="InterPro" id="IPR000917">
    <property type="entry name" value="Sulfatase_N"/>
</dbReference>
<dbReference type="PANTHER" id="PTHR43108:SF8">
    <property type="entry name" value="SD21168P"/>
    <property type="match status" value="1"/>
</dbReference>
<feature type="region of interest" description="Disordered" evidence="5">
    <location>
        <begin position="267"/>
        <end position="309"/>
    </location>
</feature>
<name>A0A6J5ZXB5_9ZZZZ</name>
<proteinExistence type="inferred from homology"/>
<dbReference type="PANTHER" id="PTHR43108">
    <property type="entry name" value="N-ACETYLGLUCOSAMINE-6-SULFATASE FAMILY MEMBER"/>
    <property type="match status" value="1"/>
</dbReference>